<gene>
    <name evidence="1" type="ORF">SCF082_LOCUS33061</name>
</gene>
<reference evidence="1 2" key="1">
    <citation type="submission" date="2024-02" db="EMBL/GenBank/DDBJ databases">
        <authorList>
            <person name="Chen Y."/>
            <person name="Shah S."/>
            <person name="Dougan E. K."/>
            <person name="Thang M."/>
            <person name="Chan C."/>
        </authorList>
    </citation>
    <scope>NUCLEOTIDE SEQUENCE [LARGE SCALE GENOMIC DNA]</scope>
</reference>
<keyword evidence="2" id="KW-1185">Reference proteome</keyword>
<evidence type="ECO:0000313" key="1">
    <source>
        <dbReference type="EMBL" id="CAK9064077.1"/>
    </source>
</evidence>
<protein>
    <submittedName>
        <fullName evidence="1">E3 ubiquitin-protein ligase HERC1</fullName>
    </submittedName>
</protein>
<dbReference type="Proteomes" id="UP001642464">
    <property type="component" value="Unassembled WGS sequence"/>
</dbReference>
<organism evidence="1 2">
    <name type="scientific">Durusdinium trenchii</name>
    <dbReference type="NCBI Taxonomy" id="1381693"/>
    <lineage>
        <taxon>Eukaryota</taxon>
        <taxon>Sar</taxon>
        <taxon>Alveolata</taxon>
        <taxon>Dinophyceae</taxon>
        <taxon>Suessiales</taxon>
        <taxon>Symbiodiniaceae</taxon>
        <taxon>Durusdinium</taxon>
    </lineage>
</organism>
<dbReference type="EMBL" id="CAXAMM010029113">
    <property type="protein sequence ID" value="CAK9064077.1"/>
    <property type="molecule type" value="Genomic_DNA"/>
</dbReference>
<proteinExistence type="predicted"/>
<sequence>MAKQCAVQCPDPFSEYLPDLQNKQPFQHSMHPGRRARLVYSWIRGACAFLNNFFLQQQCHHVISISVVDDTNMRLAAQVTGKWYSSRTVSVLNNVQTCVACFDMDPDPSHAIGETCRGYRSFPLHTPLTCLPRATARNLFQEIRSWLVCEAGSRWQQFGLKADLFDKTPFLCQVMCFDSLSTNVRLFKMLRRASFQKQQAQQAKARPDQSHLLVGTPCAIHQIALARKALLFYHPNFWSTAFFKDYMTGVFGKQLVKEYIEKLKLMPHVGIETDSLFSDYFILCLLQIGECWRRFCYNLSSFPHALWRVLGLKERELCMQLAEFQRQVSKCTVCADPEFTAVLLSQLPNVIDCENPEHVQQAVKLQQVLADLACVNRRLAKYHNKSASADPSKERTRLKLIFSHLQMLSNAGPGDDGRPPVPPGEYAAEVRRCGKEWARVSEDVRSSFQDKAVLEQSLREEAMKQPFPSKHGKPDDLGGAAFDAVSELCPKAVKKISQPRLVQTYNRYSHSDMWSTSSMGLASADGCLRLDLIDTETPDKDIQSHMATAFHNPAPACESDIEEELPGCHHETCWEAFGHCQRKIHAVLARKFVRSLKYFLTNGISPAIAGQFGNDF</sequence>
<evidence type="ECO:0000313" key="2">
    <source>
        <dbReference type="Proteomes" id="UP001642464"/>
    </source>
</evidence>
<accession>A0ABP0NJZ1</accession>
<comment type="caution">
    <text evidence="1">The sequence shown here is derived from an EMBL/GenBank/DDBJ whole genome shotgun (WGS) entry which is preliminary data.</text>
</comment>
<name>A0ABP0NJZ1_9DINO</name>